<gene>
    <name evidence="4" type="ORF">BHF68_06510</name>
</gene>
<evidence type="ECO:0000313" key="5">
    <source>
        <dbReference type="Proteomes" id="UP000094296"/>
    </source>
</evidence>
<dbReference type="OrthoDB" id="9789668at2"/>
<sequence length="142" mass="15374">MAYKSILVAVDSSNESKKAFSRAVTLATENNATLTITHVVDIPIYSDYKPYDAEILNLAKQSAEELIVEFKNSALNTGVSKVETLLETGSAKREIIQTIIPKANPDLIVVGATGTNALERVLVGSVSEYIIRHAPCDVLVVR</sequence>
<comment type="subcellular location">
    <subcellularLocation>
        <location evidence="2">Cytoplasm</location>
    </subcellularLocation>
</comment>
<protein>
    <recommendedName>
        <fullName evidence="2">Universal stress protein</fullName>
    </recommendedName>
</protein>
<dbReference type="STRING" id="766136.BHF68_06510"/>
<dbReference type="InterPro" id="IPR014729">
    <property type="entry name" value="Rossmann-like_a/b/a_fold"/>
</dbReference>
<reference evidence="4 5" key="1">
    <citation type="submission" date="2016-09" db="EMBL/GenBank/DDBJ databases">
        <title>Draft genome sequence for the type strain of Desulfuribacillus alkaliarsenatis AHT28, an obligately anaerobic, sulfidogenic bacterium isolated from Russian soda lake sediments.</title>
        <authorList>
            <person name="Abin C.A."/>
            <person name="Hollibaugh J.T."/>
        </authorList>
    </citation>
    <scope>NUCLEOTIDE SEQUENCE [LARGE SCALE GENOMIC DNA]</scope>
    <source>
        <strain evidence="4 5">AHT28</strain>
    </source>
</reference>
<dbReference type="Gene3D" id="3.40.50.620">
    <property type="entry name" value="HUPs"/>
    <property type="match status" value="1"/>
</dbReference>
<name>A0A1E5G2F6_9FIRM</name>
<dbReference type="Pfam" id="PF00582">
    <property type="entry name" value="Usp"/>
    <property type="match status" value="1"/>
</dbReference>
<dbReference type="SUPFAM" id="SSF52402">
    <property type="entry name" value="Adenine nucleotide alpha hydrolases-like"/>
    <property type="match status" value="1"/>
</dbReference>
<dbReference type="InterPro" id="IPR006015">
    <property type="entry name" value="Universal_stress_UspA"/>
</dbReference>
<dbReference type="InterPro" id="IPR006016">
    <property type="entry name" value="UspA"/>
</dbReference>
<evidence type="ECO:0000259" key="3">
    <source>
        <dbReference type="Pfam" id="PF00582"/>
    </source>
</evidence>
<dbReference type="AlphaFoldDB" id="A0A1E5G2F6"/>
<dbReference type="PANTHER" id="PTHR46268">
    <property type="entry name" value="STRESS RESPONSE PROTEIN NHAX"/>
    <property type="match status" value="1"/>
</dbReference>
<proteinExistence type="inferred from homology"/>
<comment type="caution">
    <text evidence="4">The sequence shown here is derived from an EMBL/GenBank/DDBJ whole genome shotgun (WGS) entry which is preliminary data.</text>
</comment>
<dbReference type="Proteomes" id="UP000094296">
    <property type="component" value="Unassembled WGS sequence"/>
</dbReference>
<dbReference type="RefSeq" id="WP_069643304.1">
    <property type="nucleotide sequence ID" value="NZ_MIJE01000030.1"/>
</dbReference>
<dbReference type="CDD" id="cd00293">
    <property type="entry name" value="USP-like"/>
    <property type="match status" value="1"/>
</dbReference>
<evidence type="ECO:0000313" key="4">
    <source>
        <dbReference type="EMBL" id="OEF96721.1"/>
    </source>
</evidence>
<dbReference type="PRINTS" id="PR01438">
    <property type="entry name" value="UNVRSLSTRESS"/>
</dbReference>
<evidence type="ECO:0000256" key="2">
    <source>
        <dbReference type="PIRNR" id="PIRNR006276"/>
    </source>
</evidence>
<dbReference type="PANTHER" id="PTHR46268:SF6">
    <property type="entry name" value="UNIVERSAL STRESS PROTEIN UP12"/>
    <property type="match status" value="1"/>
</dbReference>
<keyword evidence="5" id="KW-1185">Reference proteome</keyword>
<organism evidence="4 5">
    <name type="scientific">Desulfuribacillus alkaliarsenatis</name>
    <dbReference type="NCBI Taxonomy" id="766136"/>
    <lineage>
        <taxon>Bacteria</taxon>
        <taxon>Bacillati</taxon>
        <taxon>Bacillota</taxon>
        <taxon>Desulfuribacillia</taxon>
        <taxon>Desulfuribacillales</taxon>
        <taxon>Desulfuribacillaceae</taxon>
        <taxon>Desulfuribacillus</taxon>
    </lineage>
</organism>
<dbReference type="GO" id="GO:0005737">
    <property type="term" value="C:cytoplasm"/>
    <property type="evidence" value="ECO:0007669"/>
    <property type="project" value="UniProtKB-SubCell"/>
</dbReference>
<feature type="domain" description="UspA" evidence="3">
    <location>
        <begin position="3"/>
        <end position="142"/>
    </location>
</feature>
<comment type="similarity">
    <text evidence="1 2">Belongs to the universal stress protein A family.</text>
</comment>
<evidence type="ECO:0000256" key="1">
    <source>
        <dbReference type="ARBA" id="ARBA00008791"/>
    </source>
</evidence>
<dbReference type="EMBL" id="MIJE01000030">
    <property type="protein sequence ID" value="OEF96721.1"/>
    <property type="molecule type" value="Genomic_DNA"/>
</dbReference>
<accession>A0A1E5G2F6</accession>
<keyword evidence="2" id="KW-0963">Cytoplasm</keyword>
<dbReference type="PIRSF" id="PIRSF006276">
    <property type="entry name" value="UspA"/>
    <property type="match status" value="1"/>
</dbReference>